<keyword evidence="2" id="KW-1185">Reference proteome</keyword>
<evidence type="ECO:0008006" key="3">
    <source>
        <dbReference type="Google" id="ProtNLM"/>
    </source>
</evidence>
<name>A0A1J4KUX5_9EUKA</name>
<dbReference type="SUPFAM" id="SSF81901">
    <property type="entry name" value="HCP-like"/>
    <property type="match status" value="1"/>
</dbReference>
<dbReference type="InterPro" id="IPR011990">
    <property type="entry name" value="TPR-like_helical_dom_sf"/>
</dbReference>
<organism evidence="1 2">
    <name type="scientific">Tritrichomonas foetus</name>
    <dbReference type="NCBI Taxonomy" id="1144522"/>
    <lineage>
        <taxon>Eukaryota</taxon>
        <taxon>Metamonada</taxon>
        <taxon>Parabasalia</taxon>
        <taxon>Tritrichomonadida</taxon>
        <taxon>Tritrichomonadidae</taxon>
        <taxon>Tritrichomonas</taxon>
    </lineage>
</organism>
<accession>A0A1J4KUX5</accession>
<dbReference type="AlphaFoldDB" id="A0A1J4KUX5"/>
<proteinExistence type="predicted"/>
<dbReference type="Proteomes" id="UP000179807">
    <property type="component" value="Unassembled WGS sequence"/>
</dbReference>
<protein>
    <recommendedName>
        <fullName evidence="3">Sel1 repeat family protein</fullName>
    </recommendedName>
</protein>
<evidence type="ECO:0000313" key="2">
    <source>
        <dbReference type="Proteomes" id="UP000179807"/>
    </source>
</evidence>
<dbReference type="EMBL" id="MLAK01000519">
    <property type="protein sequence ID" value="OHT13486.1"/>
    <property type="molecule type" value="Genomic_DNA"/>
</dbReference>
<gene>
    <name evidence="1" type="ORF">TRFO_16357</name>
</gene>
<dbReference type="GeneID" id="94833633"/>
<reference evidence="1" key="1">
    <citation type="submission" date="2016-10" db="EMBL/GenBank/DDBJ databases">
        <authorList>
            <person name="Benchimol M."/>
            <person name="Almeida L.G."/>
            <person name="Vasconcelos A.T."/>
            <person name="Perreira-Neves A."/>
            <person name="Rosa I.A."/>
            <person name="Tasca T."/>
            <person name="Bogo M.R."/>
            <person name="de Souza W."/>
        </authorList>
    </citation>
    <scope>NUCLEOTIDE SEQUENCE [LARGE SCALE GENOMIC DNA]</scope>
    <source>
        <strain evidence="1">K</strain>
    </source>
</reference>
<dbReference type="VEuPathDB" id="TrichDB:TRFO_16357"/>
<dbReference type="Gene3D" id="1.25.40.10">
    <property type="entry name" value="Tetratricopeptide repeat domain"/>
    <property type="match status" value="1"/>
</dbReference>
<evidence type="ECO:0000313" key="1">
    <source>
        <dbReference type="EMBL" id="OHT13486.1"/>
    </source>
</evidence>
<sequence length="491" mass="57980">MFWSTLVNSIYVRSEEQLIFTDYSSVKKLLNEDDKNSDLLAIASFVYNIDKGEILDTRQYYKTNKLYFVIPTLNNPKLHSIFSKLFILNQRIGKGFNIPEIFNFSENSIPTNALPISYKGYNFYHRVKISFPNNFTLYFSNGVSHKLFLNKSEEELLEFYNNIHNQPDNLDALNDLCICHIFGFGCFPNKEHALEIFKQHMNFEEKNKYFLLNYALYSFNKDIDRSKTNIEEIIPIFHYAFNFVETKPMAALELSRFYFQTNMIKSLNYLLDTINIFPDDLKENFNSDLIGDIYYLIGCFIFNGYGNNLPKNISTIYFEKAALLGQSNGIYNWYLSSLLMKEKNDIISKFSAIKDKCDDAETLFLYSLDLESKQRFSLLQNLIINPKNDDPRFYCEIGKLFKKNNSDDEKLSLDYFKKAKEFGYYYLAKNRFHHREKDSSEITTVDLLLKSISNEINIAKCIKLHMRFHKKYNTTRCSRTVLNDYLYYMKV</sequence>
<dbReference type="RefSeq" id="XP_068366622.1">
    <property type="nucleotide sequence ID" value="XM_068498929.1"/>
</dbReference>
<comment type="caution">
    <text evidence="1">The sequence shown here is derived from an EMBL/GenBank/DDBJ whole genome shotgun (WGS) entry which is preliminary data.</text>
</comment>